<dbReference type="Pfam" id="PF03610">
    <property type="entry name" value="EIIA-man"/>
    <property type="match status" value="1"/>
</dbReference>
<comment type="caution">
    <text evidence="4">The sequence shown here is derived from an EMBL/GenBank/DDBJ whole genome shotgun (WGS) entry which is preliminary data.</text>
</comment>
<protein>
    <submittedName>
        <fullName evidence="4">PRD domain-containing protein</fullName>
    </submittedName>
</protein>
<dbReference type="PROSITE" id="PS51372">
    <property type="entry name" value="PRD_2"/>
    <property type="match status" value="1"/>
</dbReference>
<dbReference type="Gene3D" id="3.40.50.510">
    <property type="entry name" value="Phosphotransferase system, mannose-type IIA component"/>
    <property type="match status" value="1"/>
</dbReference>
<dbReference type="InterPro" id="IPR036634">
    <property type="entry name" value="PRD_sf"/>
</dbReference>
<keyword evidence="5" id="KW-1185">Reference proteome</keyword>
<reference evidence="5" key="2">
    <citation type="submission" date="2023-06" db="EMBL/GenBank/DDBJ databases">
        <title>Identification and characterization of horizontal gene transfer across gut microbiota members of farm animals based on homology search.</title>
        <authorList>
            <person name="Zeman M."/>
            <person name="Kubasova T."/>
            <person name="Jahodarova E."/>
            <person name="Nykrynova M."/>
            <person name="Rychlik I."/>
        </authorList>
    </citation>
    <scope>NUCLEOTIDE SEQUENCE [LARGE SCALE GENOMIC DNA]</scope>
    <source>
        <strain evidence="5">ET39</strain>
    </source>
</reference>
<dbReference type="SUPFAM" id="SSF46785">
    <property type="entry name" value="Winged helix' DNA-binding domain"/>
    <property type="match status" value="1"/>
</dbReference>
<dbReference type="InterPro" id="IPR036662">
    <property type="entry name" value="PTS_EIIA_man-typ_sf"/>
</dbReference>
<dbReference type="SUPFAM" id="SSF52540">
    <property type="entry name" value="P-loop containing nucleoside triphosphate hydrolases"/>
    <property type="match status" value="1"/>
</dbReference>
<evidence type="ECO:0000313" key="5">
    <source>
        <dbReference type="Proteomes" id="UP001529340"/>
    </source>
</evidence>
<evidence type="ECO:0000256" key="1">
    <source>
        <dbReference type="ARBA" id="ARBA00022679"/>
    </source>
</evidence>
<reference evidence="4 5" key="1">
    <citation type="submission" date="2023-06" db="EMBL/GenBank/DDBJ databases">
        <title>Identification and characterization of horizontal gene transfer across gut microbiota members of farm animals based on homology search.</title>
        <authorList>
            <person name="Schwarzerova J."/>
            <person name="Nykrynova M."/>
            <person name="Jureckova K."/>
            <person name="Cejkova D."/>
            <person name="Rychlik I."/>
        </authorList>
    </citation>
    <scope>NUCLEOTIDE SEQUENCE [LARGE SCALE GENOMIC DNA]</scope>
    <source>
        <strain evidence="4 5">ET39</strain>
    </source>
</reference>
<dbReference type="SUPFAM" id="SSF63520">
    <property type="entry name" value="PTS-regulatory domain, PRD"/>
    <property type="match status" value="1"/>
</dbReference>
<dbReference type="SUPFAM" id="SSF53062">
    <property type="entry name" value="PTS system fructose IIA component-like"/>
    <property type="match status" value="1"/>
</dbReference>
<keyword evidence="1" id="KW-0808">Transferase</keyword>
<feature type="domain" description="PRD" evidence="3">
    <location>
        <begin position="783"/>
        <end position="889"/>
    </location>
</feature>
<sequence length="889" mass="102897">MNDTKQDLLDYLKKINIEADFSNIEKFSTIAIADGFHISRSLASQYLNSLFREGKIVKIDSRPVYYISRFVFERDFDIILNSLSFSSLDEAKEYLLNQKKMRYSFENLVGFDGSLGETISQIKSAVSYPSGSGLNYLLYGEVGVGKSILSKCAYEYLLLQTKEEKKRVICDGRNNRFIRRFCEAIEEAKEGVVVIKRGNYISEEDRKLLSRILENNYFINDAGKRVYLSCSIVLLYDKPTISELEMIVDYFPIKCHVPAYRNRYSAEKERIIIRFFKKEAHILSKDIQISYALMKFLINANYPHNLDDLNNIVKEVCARASIESAKTLYIGVNHLPERFAYNGNAFHIKEADLKDEWISVNDYIQPDASEGVIALFDNIIKEFQSADASIGNCIKNCCVMLNKFYDEFIYNNQFNSDFTFSYNSKFEDVINSVVYAYNYIVPEHCSLIISYYCFVKKTISRNIDDWYITKEQDIQKVVQQLVNTNSEITILVEKIKLAFAYNINISLDDAGMLILYIMFLNYNNLNSNRQFLSLIICHGVSTAYSISNTVNSFVGQHVYESVDMPLDKTMADVAEYVSKYVKRYRIKSDILLLVDMGALEELDTHLKEIENNIYVLNNVSTPMALTIATMVIQNESLNKIADVCAQRFGSSFKACKNRRKEDALIFVSDNGKNMALRLKDTFINSLPKHIDVQTFACNRVDLEMTDFLSKIKENYNILFILGASSFENCQNFISIENLVKEREIDRITELLRSYLNKEEVMQFRENLIYNFSLQSVIDNLSVLDANKVLLYTKNAVSLLQKEMHYNFLSDVLPGIYIHICFMVERLVTKEPIAGISDDSEFEREHKNFVNITKKCFQNLCSHYGVELTVAEIKYLYEYIEDDRRKKENE</sequence>
<name>A0ABT7UAL9_9FIRM</name>
<dbReference type="InterPro" id="IPR036390">
    <property type="entry name" value="WH_DNA-bd_sf"/>
</dbReference>
<dbReference type="EMBL" id="JAUDCG010000010">
    <property type="protein sequence ID" value="MDM8156681.1"/>
    <property type="molecule type" value="Genomic_DNA"/>
</dbReference>
<evidence type="ECO:0000259" key="2">
    <source>
        <dbReference type="PROSITE" id="PS51096"/>
    </source>
</evidence>
<dbReference type="Proteomes" id="UP001529340">
    <property type="component" value="Unassembled WGS sequence"/>
</dbReference>
<dbReference type="PROSITE" id="PS51096">
    <property type="entry name" value="PTS_EIIA_TYPE_4"/>
    <property type="match status" value="1"/>
</dbReference>
<evidence type="ECO:0000259" key="3">
    <source>
        <dbReference type="PROSITE" id="PS51372"/>
    </source>
</evidence>
<accession>A0ABT7UAL9</accession>
<dbReference type="InterPro" id="IPR004701">
    <property type="entry name" value="PTS_EIIA_man-typ"/>
</dbReference>
<reference evidence="4 5" key="3">
    <citation type="submission" date="2023-06" db="EMBL/GenBank/DDBJ databases">
        <authorList>
            <person name="Zeman M."/>
            <person name="Kubasova T."/>
            <person name="Jahodarova E."/>
            <person name="Nykrynova M."/>
            <person name="Rychlik I."/>
        </authorList>
    </citation>
    <scope>NUCLEOTIDE SEQUENCE [LARGE SCALE GENOMIC DNA]</scope>
    <source>
        <strain evidence="4 5">ET39</strain>
    </source>
</reference>
<evidence type="ECO:0000313" key="4">
    <source>
        <dbReference type="EMBL" id="MDM8156681.1"/>
    </source>
</evidence>
<feature type="domain" description="PTS EIIA type-4" evidence="2">
    <location>
        <begin position="530"/>
        <end position="675"/>
    </location>
</feature>
<dbReference type="InterPro" id="IPR011608">
    <property type="entry name" value="PRD"/>
</dbReference>
<gene>
    <name evidence="4" type="ORF">QUV96_03385</name>
</gene>
<dbReference type="InterPro" id="IPR027417">
    <property type="entry name" value="P-loop_NTPase"/>
</dbReference>
<organism evidence="4 5">
    <name type="scientific">Amedibacillus dolichus</name>
    <dbReference type="NCBI Taxonomy" id="31971"/>
    <lineage>
        <taxon>Bacteria</taxon>
        <taxon>Bacillati</taxon>
        <taxon>Bacillota</taxon>
        <taxon>Erysipelotrichia</taxon>
        <taxon>Erysipelotrichales</taxon>
        <taxon>Erysipelotrichaceae</taxon>
        <taxon>Amedibacillus</taxon>
    </lineage>
</organism>
<proteinExistence type="predicted"/>
<dbReference type="Pfam" id="PF00874">
    <property type="entry name" value="PRD"/>
    <property type="match status" value="1"/>
</dbReference>
<dbReference type="Gene3D" id="1.10.1790.10">
    <property type="entry name" value="PRD domain"/>
    <property type="match status" value="1"/>
</dbReference>